<keyword evidence="3 6" id="KW-1133">Transmembrane helix</keyword>
<feature type="transmembrane region" description="Helical" evidence="6">
    <location>
        <begin position="83"/>
        <end position="104"/>
    </location>
</feature>
<feature type="transmembrane region" description="Helical" evidence="6">
    <location>
        <begin position="309"/>
        <end position="329"/>
    </location>
</feature>
<comment type="subcellular location">
    <subcellularLocation>
        <location evidence="1">Membrane</location>
        <topology evidence="1">Multi-pass membrane protein</topology>
    </subcellularLocation>
</comment>
<proteinExistence type="predicted"/>
<evidence type="ECO:0000259" key="7">
    <source>
        <dbReference type="SMART" id="SM00014"/>
    </source>
</evidence>
<feature type="transmembrane region" description="Helical" evidence="6">
    <location>
        <begin position="156"/>
        <end position="174"/>
    </location>
</feature>
<dbReference type="InterPro" id="IPR052185">
    <property type="entry name" value="IPC_Synthase-Related"/>
</dbReference>
<dbReference type="InterPro" id="IPR026841">
    <property type="entry name" value="Aur1/Ipt1"/>
</dbReference>
<evidence type="ECO:0000256" key="3">
    <source>
        <dbReference type="ARBA" id="ARBA00022989"/>
    </source>
</evidence>
<name>A0ABR4ALS6_9LECA</name>
<evidence type="ECO:0000313" key="9">
    <source>
        <dbReference type="Proteomes" id="UP001590950"/>
    </source>
</evidence>
<dbReference type="InterPro" id="IPR000326">
    <property type="entry name" value="PAP2/HPO"/>
</dbReference>
<feature type="transmembrane region" description="Helical" evidence="6">
    <location>
        <begin position="335"/>
        <end position="354"/>
    </location>
</feature>
<dbReference type="Pfam" id="PF14378">
    <property type="entry name" value="PAP2_3"/>
    <property type="match status" value="1"/>
</dbReference>
<dbReference type="EMBL" id="JBEFKJ010000006">
    <property type="protein sequence ID" value="KAL2045647.1"/>
    <property type="molecule type" value="Genomic_DNA"/>
</dbReference>
<feature type="compositionally biased region" description="Low complexity" evidence="5">
    <location>
        <begin position="399"/>
        <end position="410"/>
    </location>
</feature>
<dbReference type="PANTHER" id="PTHR31310">
    <property type="match status" value="1"/>
</dbReference>
<evidence type="ECO:0000256" key="1">
    <source>
        <dbReference type="ARBA" id="ARBA00004141"/>
    </source>
</evidence>
<feature type="region of interest" description="Disordered" evidence="5">
    <location>
        <begin position="380"/>
        <end position="433"/>
    </location>
</feature>
<organism evidence="8 9">
    <name type="scientific">Stereocaulon virgatum</name>
    <dbReference type="NCBI Taxonomy" id="373712"/>
    <lineage>
        <taxon>Eukaryota</taxon>
        <taxon>Fungi</taxon>
        <taxon>Dikarya</taxon>
        <taxon>Ascomycota</taxon>
        <taxon>Pezizomycotina</taxon>
        <taxon>Lecanoromycetes</taxon>
        <taxon>OSLEUM clade</taxon>
        <taxon>Lecanoromycetidae</taxon>
        <taxon>Lecanorales</taxon>
        <taxon>Lecanorineae</taxon>
        <taxon>Stereocaulaceae</taxon>
        <taxon>Stereocaulon</taxon>
    </lineage>
</organism>
<feature type="domain" description="Phosphatidic acid phosphatase type 2/haloperoxidase" evidence="7">
    <location>
        <begin position="213"/>
        <end position="350"/>
    </location>
</feature>
<feature type="transmembrane region" description="Helical" evidence="6">
    <location>
        <begin position="124"/>
        <end position="144"/>
    </location>
</feature>
<dbReference type="SMART" id="SM00014">
    <property type="entry name" value="acidPPc"/>
    <property type="match status" value="1"/>
</dbReference>
<reference evidence="8 9" key="1">
    <citation type="submission" date="2024-09" db="EMBL/GenBank/DDBJ databases">
        <title>Rethinking Asexuality: The Enigmatic Case of Functional Sexual Genes in Lepraria (Stereocaulaceae).</title>
        <authorList>
            <person name="Doellman M."/>
            <person name="Sun Y."/>
            <person name="Barcenas-Pena A."/>
            <person name="Lumbsch H.T."/>
            <person name="Grewe F."/>
        </authorList>
    </citation>
    <scope>NUCLEOTIDE SEQUENCE [LARGE SCALE GENOMIC DNA]</scope>
    <source>
        <strain evidence="8 9">Mercado 3170</strain>
    </source>
</reference>
<evidence type="ECO:0000256" key="6">
    <source>
        <dbReference type="SAM" id="Phobius"/>
    </source>
</evidence>
<dbReference type="PANTHER" id="PTHR31310:SF11">
    <property type="entry name" value="INOSITOL PHOSPHORYLCERAMIDE SYNTHASE CATALYTIC SUBUNIT AUR1"/>
    <property type="match status" value="1"/>
</dbReference>
<dbReference type="Proteomes" id="UP001590950">
    <property type="component" value="Unassembled WGS sequence"/>
</dbReference>
<keyword evidence="2 6" id="KW-0812">Transmembrane</keyword>
<feature type="transmembrane region" description="Helical" evidence="6">
    <location>
        <begin position="220"/>
        <end position="241"/>
    </location>
</feature>
<keyword evidence="9" id="KW-1185">Reference proteome</keyword>
<evidence type="ECO:0000256" key="2">
    <source>
        <dbReference type="ARBA" id="ARBA00022692"/>
    </source>
</evidence>
<comment type="caution">
    <text evidence="8">The sequence shown here is derived from an EMBL/GenBank/DDBJ whole genome shotgun (WGS) entry which is preliminary data.</text>
</comment>
<keyword evidence="4 6" id="KW-0472">Membrane</keyword>
<protein>
    <recommendedName>
        <fullName evidence="7">Phosphatidic acid phosphatase type 2/haloperoxidase domain-containing protein</fullName>
    </recommendedName>
</protein>
<gene>
    <name evidence="8" type="ORF">N7G274_002075</name>
</gene>
<sequence length="433" mass="48030">MRKSTFPSRNDFQQAYANVKAPFSWPPSISTIIPHRIRRKLRSKVRSRQSPSSSLASLQTSYSPADTLHALRTHQWSFYDGQYLILIILGVFSLCIIPSPGALIKTAFATFIITALLLPVTRQFLLPSLAIWMWLIFFYACGFIPSTWRPPIWVRVLPALENIFYGANLSNILSAHTSTFLSIMAWLPYGLVHFGAPVVCSGIMFVFAAPGTVPMFAKSFGWMNLIGVAIQLTFPCSPPWYENMYGLVPATYAVKGSPAGLAAIDELLGIPLYTPTFTGSPMVFGAFPSLHAGSAVMEALFMSHVFPKLTPLFTVYTLWLWWATMYLSHHYAVDLMGGSLLSGVIFFVVKSKFLPRMQSDKMFRWDYDYIEIGDDPSEKGYALANPEGAAEDADEWTVGSSSSISSGSRSPIDETASWEGETLASHSDTEAQR</sequence>
<evidence type="ECO:0000256" key="4">
    <source>
        <dbReference type="ARBA" id="ARBA00023136"/>
    </source>
</evidence>
<feature type="transmembrane region" description="Helical" evidence="6">
    <location>
        <begin position="186"/>
        <end position="208"/>
    </location>
</feature>
<feature type="transmembrane region" description="Helical" evidence="6">
    <location>
        <begin position="282"/>
        <end position="302"/>
    </location>
</feature>
<evidence type="ECO:0000256" key="5">
    <source>
        <dbReference type="SAM" id="MobiDB-lite"/>
    </source>
</evidence>
<evidence type="ECO:0000313" key="8">
    <source>
        <dbReference type="EMBL" id="KAL2045647.1"/>
    </source>
</evidence>
<dbReference type="CDD" id="cd03386">
    <property type="entry name" value="PAP2_Aur1_like"/>
    <property type="match status" value="1"/>
</dbReference>
<accession>A0ABR4ALS6</accession>